<reference evidence="1 2" key="1">
    <citation type="submission" date="2018-08" db="EMBL/GenBank/DDBJ databases">
        <title>Fibrisoma montanum sp. nov., isolated from Danxia mountain soil.</title>
        <authorList>
            <person name="Huang Y."/>
        </authorList>
    </citation>
    <scope>NUCLEOTIDE SEQUENCE [LARGE SCALE GENOMIC DNA]</scope>
    <source>
        <strain evidence="1 2">HYT19</strain>
    </source>
</reference>
<keyword evidence="2" id="KW-1185">Reference proteome</keyword>
<evidence type="ECO:0000313" key="2">
    <source>
        <dbReference type="Proteomes" id="UP000283523"/>
    </source>
</evidence>
<dbReference type="OrthoDB" id="954262at2"/>
<accession>A0A418MCG5</accession>
<dbReference type="InterPro" id="IPR009078">
    <property type="entry name" value="Ferritin-like_SF"/>
</dbReference>
<proteinExistence type="predicted"/>
<dbReference type="Gene3D" id="1.20.1260.10">
    <property type="match status" value="1"/>
</dbReference>
<organism evidence="1 2">
    <name type="scientific">Fibrisoma montanum</name>
    <dbReference type="NCBI Taxonomy" id="2305895"/>
    <lineage>
        <taxon>Bacteria</taxon>
        <taxon>Pseudomonadati</taxon>
        <taxon>Bacteroidota</taxon>
        <taxon>Cytophagia</taxon>
        <taxon>Cytophagales</taxon>
        <taxon>Spirosomataceae</taxon>
        <taxon>Fibrisoma</taxon>
    </lineage>
</organism>
<dbReference type="EMBL" id="QXED01000003">
    <property type="protein sequence ID" value="RIV24073.1"/>
    <property type="molecule type" value="Genomic_DNA"/>
</dbReference>
<comment type="caution">
    <text evidence="1">The sequence shown here is derived from an EMBL/GenBank/DDBJ whole genome shotgun (WGS) entry which is preliminary data.</text>
</comment>
<dbReference type="RefSeq" id="WP_119668289.1">
    <property type="nucleotide sequence ID" value="NZ_QXED01000003.1"/>
</dbReference>
<protein>
    <submittedName>
        <fullName evidence="1">Ferritin-like domain-containing protein</fullName>
    </submittedName>
</protein>
<dbReference type="InterPro" id="IPR012347">
    <property type="entry name" value="Ferritin-like"/>
</dbReference>
<evidence type="ECO:0000313" key="1">
    <source>
        <dbReference type="EMBL" id="RIV24073.1"/>
    </source>
</evidence>
<dbReference type="SUPFAM" id="SSF47240">
    <property type="entry name" value="Ferritin-like"/>
    <property type="match status" value="1"/>
</dbReference>
<dbReference type="Pfam" id="PF13668">
    <property type="entry name" value="Ferritin_2"/>
    <property type="match status" value="1"/>
</dbReference>
<dbReference type="AlphaFoldDB" id="A0A418MCG5"/>
<dbReference type="Proteomes" id="UP000283523">
    <property type="component" value="Unassembled WGS sequence"/>
</dbReference>
<gene>
    <name evidence="1" type="ORF">DYU11_10665</name>
</gene>
<name>A0A418MCG5_9BACT</name>
<sequence length="271" mass="28557">MNLKAILSDIETIDPEACERLNHAAGRTSRRNLFRLGTKAAVAAVPLAFGASLKTAYGQTSNAAAILEILNFALTLEYLEDSFYKAALAAPGLIPAGDRAVFQLISTHEERHVSFIETAIRTAGGTTVTRPRLDPTAKGAYPNVLSNYQTFLTVAQALEDTGVRAYKGQAANLISNDDVLQAALQIHSVEARHAAEVRRIRGQKPWATSTNNPATIAAVYEGEGNVTQGGVNVGSLQVSGITLGASAAGDAFDEPLTRAQVLAIATPFIGA</sequence>